<comment type="caution">
    <text evidence="8">The sequence shown here is derived from an EMBL/GenBank/DDBJ whole genome shotgun (WGS) entry which is preliminary data.</text>
</comment>
<keyword evidence="3" id="KW-1003">Cell membrane</keyword>
<reference evidence="8 9" key="1">
    <citation type="submission" date="2019-05" db="EMBL/GenBank/DDBJ databases">
        <title>Verrucobacter flavum gen. nov., sp. nov. a new member of the family Verrucomicrobiaceae.</title>
        <authorList>
            <person name="Szuroczki S."/>
            <person name="Abbaszade G."/>
            <person name="Szabo A."/>
            <person name="Felfoldi T."/>
            <person name="Schumann P."/>
            <person name="Boka K."/>
            <person name="Keki Z."/>
            <person name="Toumi M."/>
            <person name="Toth E."/>
        </authorList>
    </citation>
    <scope>NUCLEOTIDE SEQUENCE [LARGE SCALE GENOMIC DNA]</scope>
    <source>
        <strain evidence="8 9">MG-N-17</strain>
    </source>
</reference>
<evidence type="ECO:0000256" key="4">
    <source>
        <dbReference type="ARBA" id="ARBA00022692"/>
    </source>
</evidence>
<proteinExistence type="inferred from homology"/>
<evidence type="ECO:0000256" key="1">
    <source>
        <dbReference type="ARBA" id="ARBA00004651"/>
    </source>
</evidence>
<dbReference type="Gene3D" id="1.10.287.3510">
    <property type="match status" value="1"/>
</dbReference>
<dbReference type="PANTHER" id="PTHR34583">
    <property type="entry name" value="ANTIPORTER SUBUNIT MNHC2-RELATED"/>
    <property type="match status" value="1"/>
</dbReference>
<organism evidence="8 9">
    <name type="scientific">Phragmitibacter flavus</name>
    <dbReference type="NCBI Taxonomy" id="2576071"/>
    <lineage>
        <taxon>Bacteria</taxon>
        <taxon>Pseudomonadati</taxon>
        <taxon>Verrucomicrobiota</taxon>
        <taxon>Verrucomicrobiia</taxon>
        <taxon>Verrucomicrobiales</taxon>
        <taxon>Verrucomicrobiaceae</taxon>
        <taxon>Phragmitibacter</taxon>
    </lineage>
</organism>
<dbReference type="Pfam" id="PF00420">
    <property type="entry name" value="Oxidored_q2"/>
    <property type="match status" value="1"/>
</dbReference>
<accession>A0A5R8KA38</accession>
<dbReference type="OrthoDB" id="9799219at2"/>
<keyword evidence="9" id="KW-1185">Reference proteome</keyword>
<comment type="similarity">
    <text evidence="2">Belongs to the CPA3 antiporters (TC 2.A.63) subunit C family.</text>
</comment>
<dbReference type="InterPro" id="IPR050601">
    <property type="entry name" value="CPA3_antiporter_subunitC"/>
</dbReference>
<evidence type="ECO:0000256" key="3">
    <source>
        <dbReference type="ARBA" id="ARBA00022475"/>
    </source>
</evidence>
<feature type="transmembrane region" description="Helical" evidence="7">
    <location>
        <begin position="6"/>
        <end position="21"/>
    </location>
</feature>
<dbReference type="Proteomes" id="UP000306196">
    <property type="component" value="Unassembled WGS sequence"/>
</dbReference>
<gene>
    <name evidence="8" type="ORF">FEM03_18860</name>
</gene>
<dbReference type="RefSeq" id="WP_138087847.1">
    <property type="nucleotide sequence ID" value="NZ_VAUV01000015.1"/>
</dbReference>
<dbReference type="PANTHER" id="PTHR34583:SF2">
    <property type="entry name" value="ANTIPORTER SUBUNIT MNHC2-RELATED"/>
    <property type="match status" value="1"/>
</dbReference>
<dbReference type="NCBIfam" id="NF009302">
    <property type="entry name" value="PRK12659.1"/>
    <property type="match status" value="1"/>
</dbReference>
<keyword evidence="4 7" id="KW-0812">Transmembrane</keyword>
<evidence type="ECO:0000256" key="7">
    <source>
        <dbReference type="SAM" id="Phobius"/>
    </source>
</evidence>
<evidence type="ECO:0000256" key="6">
    <source>
        <dbReference type="ARBA" id="ARBA00023136"/>
    </source>
</evidence>
<feature type="transmembrane region" description="Helical" evidence="7">
    <location>
        <begin position="28"/>
        <end position="49"/>
    </location>
</feature>
<evidence type="ECO:0000256" key="2">
    <source>
        <dbReference type="ARBA" id="ARBA00010388"/>
    </source>
</evidence>
<feature type="transmembrane region" description="Helical" evidence="7">
    <location>
        <begin position="75"/>
        <end position="95"/>
    </location>
</feature>
<protein>
    <submittedName>
        <fullName evidence="8">Na+/H+ antiporter subunit C</fullName>
    </submittedName>
</protein>
<comment type="subcellular location">
    <subcellularLocation>
        <location evidence="1">Cell membrane</location>
        <topology evidence="1">Multi-pass membrane protein</topology>
    </subcellularLocation>
</comment>
<keyword evidence="6 7" id="KW-0472">Membrane</keyword>
<dbReference type="EMBL" id="VAUV01000015">
    <property type="protein sequence ID" value="TLD69161.1"/>
    <property type="molecule type" value="Genomic_DNA"/>
</dbReference>
<name>A0A5R8KA38_9BACT</name>
<evidence type="ECO:0000313" key="8">
    <source>
        <dbReference type="EMBL" id="TLD69161.1"/>
    </source>
</evidence>
<dbReference type="GO" id="GO:0005886">
    <property type="term" value="C:plasma membrane"/>
    <property type="evidence" value="ECO:0007669"/>
    <property type="project" value="UniProtKB-SubCell"/>
</dbReference>
<evidence type="ECO:0000256" key="5">
    <source>
        <dbReference type="ARBA" id="ARBA00022989"/>
    </source>
</evidence>
<keyword evidence="5 7" id="KW-1133">Transmembrane helix</keyword>
<sequence length="115" mass="12375">METILAIVIGGIYAMSFYLMLRRSLVKLILGIMLFGQGVNLLIFTSSGLTRSAAPVIPGNADQLTAPYADPLPQALILTAIVIGFGILAFSLALMHRAHQTLKTDDLDNMRGSDQ</sequence>
<evidence type="ECO:0000313" key="9">
    <source>
        <dbReference type="Proteomes" id="UP000306196"/>
    </source>
</evidence>
<dbReference type="InterPro" id="IPR039428">
    <property type="entry name" value="NUOK/Mnh_C1-like"/>
</dbReference>
<dbReference type="AlphaFoldDB" id="A0A5R8KA38"/>